<name>A0A6J5KTZ5_9CAUD</name>
<keyword evidence="1" id="KW-1133">Transmembrane helix</keyword>
<protein>
    <submittedName>
        <fullName evidence="2">Uncharacterized protein</fullName>
    </submittedName>
</protein>
<proteinExistence type="predicted"/>
<keyword evidence="1" id="KW-0812">Transmembrane</keyword>
<organism evidence="2">
    <name type="scientific">uncultured Caudovirales phage</name>
    <dbReference type="NCBI Taxonomy" id="2100421"/>
    <lineage>
        <taxon>Viruses</taxon>
        <taxon>Duplodnaviria</taxon>
        <taxon>Heunggongvirae</taxon>
        <taxon>Uroviricota</taxon>
        <taxon>Caudoviricetes</taxon>
        <taxon>Peduoviridae</taxon>
        <taxon>Maltschvirus</taxon>
        <taxon>Maltschvirus maltsch</taxon>
    </lineage>
</organism>
<sequence length="47" mass="5269">MGEVLNHVCGACGENHPHLLNISALFVAFAGYYSYIKCKIKSLWKKN</sequence>
<keyword evidence="1" id="KW-0472">Membrane</keyword>
<dbReference type="EMBL" id="LR796188">
    <property type="protein sequence ID" value="CAB4124493.1"/>
    <property type="molecule type" value="Genomic_DNA"/>
</dbReference>
<gene>
    <name evidence="2" type="ORF">UFOVP54_4</name>
</gene>
<feature type="transmembrane region" description="Helical" evidence="1">
    <location>
        <begin position="18"/>
        <end position="36"/>
    </location>
</feature>
<evidence type="ECO:0000256" key="1">
    <source>
        <dbReference type="SAM" id="Phobius"/>
    </source>
</evidence>
<accession>A0A6J5KTZ5</accession>
<reference evidence="2" key="1">
    <citation type="submission" date="2020-04" db="EMBL/GenBank/DDBJ databases">
        <authorList>
            <person name="Chiriac C."/>
            <person name="Salcher M."/>
            <person name="Ghai R."/>
            <person name="Kavagutti S V."/>
        </authorList>
    </citation>
    <scope>NUCLEOTIDE SEQUENCE</scope>
</reference>
<evidence type="ECO:0000313" key="2">
    <source>
        <dbReference type="EMBL" id="CAB4124493.1"/>
    </source>
</evidence>